<organism evidence="1">
    <name type="scientific">Oryza punctata</name>
    <name type="common">Red rice</name>
    <dbReference type="NCBI Taxonomy" id="4537"/>
    <lineage>
        <taxon>Eukaryota</taxon>
        <taxon>Viridiplantae</taxon>
        <taxon>Streptophyta</taxon>
        <taxon>Embryophyta</taxon>
        <taxon>Tracheophyta</taxon>
        <taxon>Spermatophyta</taxon>
        <taxon>Magnoliopsida</taxon>
        <taxon>Liliopsida</taxon>
        <taxon>Poales</taxon>
        <taxon>Poaceae</taxon>
        <taxon>BOP clade</taxon>
        <taxon>Oryzoideae</taxon>
        <taxon>Oryzeae</taxon>
        <taxon>Oryzinae</taxon>
        <taxon>Oryza</taxon>
    </lineage>
</organism>
<reference evidence="1" key="1">
    <citation type="submission" date="2015-04" db="UniProtKB">
        <authorList>
            <consortium name="EnsemblPlants"/>
        </authorList>
    </citation>
    <scope>IDENTIFICATION</scope>
</reference>
<dbReference type="Proteomes" id="UP000026962">
    <property type="component" value="Chromosome 12"/>
</dbReference>
<proteinExistence type="predicted"/>
<name>A0A0E0MLQ1_ORYPU</name>
<evidence type="ECO:0000313" key="1">
    <source>
        <dbReference type="EnsemblPlants" id="OPUNC12G08700.1"/>
    </source>
</evidence>
<dbReference type="Gramene" id="OPUNC12G08700.1">
    <property type="protein sequence ID" value="OPUNC12G08700.1"/>
    <property type="gene ID" value="OPUNC12G08700"/>
</dbReference>
<evidence type="ECO:0000313" key="2">
    <source>
        <dbReference type="Proteomes" id="UP000026962"/>
    </source>
</evidence>
<dbReference type="HOGENOM" id="CLU_3109754_0_0_1"/>
<accession>A0A0E0MLQ1</accession>
<keyword evidence="2" id="KW-1185">Reference proteome</keyword>
<sequence>MKEAVLASYMKTHQGISRKTGSLTRIVSEMGRVVTRRNMPGARQTLASRLV</sequence>
<reference evidence="1" key="2">
    <citation type="submission" date="2018-05" db="EMBL/GenBank/DDBJ databases">
        <title>OpunRS2 (Oryza punctata Reference Sequence Version 2).</title>
        <authorList>
            <person name="Zhang J."/>
            <person name="Kudrna D."/>
            <person name="Lee S."/>
            <person name="Talag J."/>
            <person name="Welchert J."/>
            <person name="Wing R.A."/>
        </authorList>
    </citation>
    <scope>NUCLEOTIDE SEQUENCE [LARGE SCALE GENOMIC DNA]</scope>
</reference>
<protein>
    <submittedName>
        <fullName evidence="1">Uncharacterized protein</fullName>
    </submittedName>
</protein>
<dbReference type="EnsemblPlants" id="OPUNC12G08700.1">
    <property type="protein sequence ID" value="OPUNC12G08700.1"/>
    <property type="gene ID" value="OPUNC12G08700"/>
</dbReference>
<dbReference type="AlphaFoldDB" id="A0A0E0MLQ1"/>